<dbReference type="PANTHER" id="PTHR11475">
    <property type="entry name" value="OXIDASE/PEROXIDASE"/>
    <property type="match status" value="1"/>
</dbReference>
<dbReference type="GO" id="GO:0005576">
    <property type="term" value="C:extracellular region"/>
    <property type="evidence" value="ECO:0007669"/>
    <property type="project" value="UniProtKB-SubCell"/>
</dbReference>
<dbReference type="RefSeq" id="WP_194028911.1">
    <property type="nucleotide sequence ID" value="NZ_JADEWZ010000009.1"/>
</dbReference>
<feature type="chain" id="PRO_5035145482" evidence="4">
    <location>
        <begin position="30"/>
        <end position="573"/>
    </location>
</feature>
<evidence type="ECO:0000256" key="2">
    <source>
        <dbReference type="ARBA" id="ARBA00022525"/>
    </source>
</evidence>
<dbReference type="EMBL" id="JADEWZ010000009">
    <property type="protein sequence ID" value="MBE9115817.1"/>
    <property type="molecule type" value="Genomic_DNA"/>
</dbReference>
<dbReference type="InterPro" id="IPR037120">
    <property type="entry name" value="Haem_peroxidase_sf_animal"/>
</dbReference>
<evidence type="ECO:0000256" key="1">
    <source>
        <dbReference type="ARBA" id="ARBA00004613"/>
    </source>
</evidence>
<dbReference type="InterPro" id="IPR010255">
    <property type="entry name" value="Haem_peroxidase_sf"/>
</dbReference>
<evidence type="ECO:0000313" key="6">
    <source>
        <dbReference type="Proteomes" id="UP000654482"/>
    </source>
</evidence>
<dbReference type="InterPro" id="IPR019791">
    <property type="entry name" value="Haem_peroxidase_animal"/>
</dbReference>
<gene>
    <name evidence="5" type="ORF">IQ249_07920</name>
</gene>
<dbReference type="GO" id="GO:0004601">
    <property type="term" value="F:peroxidase activity"/>
    <property type="evidence" value="ECO:0007669"/>
    <property type="project" value="InterPro"/>
</dbReference>
<keyword evidence="4" id="KW-0732">Signal</keyword>
<dbReference type="GO" id="GO:0006979">
    <property type="term" value="P:response to oxidative stress"/>
    <property type="evidence" value="ECO:0007669"/>
    <property type="project" value="InterPro"/>
</dbReference>
<accession>A0A8J7IS05</accession>
<protein>
    <submittedName>
        <fullName evidence="5">Peroxiredoxin</fullName>
    </submittedName>
</protein>
<keyword evidence="3" id="KW-0325">Glycoprotein</keyword>
<evidence type="ECO:0000313" key="5">
    <source>
        <dbReference type="EMBL" id="MBE9115817.1"/>
    </source>
</evidence>
<dbReference type="Pfam" id="PF03098">
    <property type="entry name" value="An_peroxidase"/>
    <property type="match status" value="1"/>
</dbReference>
<comment type="caution">
    <text evidence="5">The sequence shown here is derived from an EMBL/GenBank/DDBJ whole genome shotgun (WGS) entry which is preliminary data.</text>
</comment>
<dbReference type="PRINTS" id="PR00457">
    <property type="entry name" value="ANPEROXIDASE"/>
</dbReference>
<evidence type="ECO:0000256" key="4">
    <source>
        <dbReference type="SAM" id="SignalP"/>
    </source>
</evidence>
<dbReference type="PROSITE" id="PS50292">
    <property type="entry name" value="PEROXIDASE_3"/>
    <property type="match status" value="1"/>
</dbReference>
<dbReference type="AlphaFoldDB" id="A0A8J7IS05"/>
<dbReference type="SUPFAM" id="SSF48113">
    <property type="entry name" value="Heme-dependent peroxidases"/>
    <property type="match status" value="1"/>
</dbReference>
<comment type="subcellular location">
    <subcellularLocation>
        <location evidence="1">Secreted</location>
    </subcellularLocation>
</comment>
<dbReference type="GO" id="GO:0020037">
    <property type="term" value="F:heme binding"/>
    <property type="evidence" value="ECO:0007669"/>
    <property type="project" value="InterPro"/>
</dbReference>
<proteinExistence type="predicted"/>
<name>A0A8J7IS05_9CYAN</name>
<dbReference type="Proteomes" id="UP000654482">
    <property type="component" value="Unassembled WGS sequence"/>
</dbReference>
<organism evidence="5 6">
    <name type="scientific">Lusitaniella coriacea LEGE 07157</name>
    <dbReference type="NCBI Taxonomy" id="945747"/>
    <lineage>
        <taxon>Bacteria</taxon>
        <taxon>Bacillati</taxon>
        <taxon>Cyanobacteriota</taxon>
        <taxon>Cyanophyceae</taxon>
        <taxon>Spirulinales</taxon>
        <taxon>Lusitaniellaceae</taxon>
        <taxon>Lusitaniella</taxon>
    </lineage>
</organism>
<keyword evidence="2" id="KW-0964">Secreted</keyword>
<dbReference type="CDD" id="cd09822">
    <property type="entry name" value="peroxinectin_like_bacterial"/>
    <property type="match status" value="1"/>
</dbReference>
<reference evidence="5" key="1">
    <citation type="submission" date="2020-10" db="EMBL/GenBank/DDBJ databases">
        <authorList>
            <person name="Castelo-Branco R."/>
            <person name="Eusebio N."/>
            <person name="Adriana R."/>
            <person name="Vieira A."/>
            <person name="Brugerolle De Fraissinette N."/>
            <person name="Rezende De Castro R."/>
            <person name="Schneider M.P."/>
            <person name="Vasconcelos V."/>
            <person name="Leao P.N."/>
        </authorList>
    </citation>
    <scope>NUCLEOTIDE SEQUENCE</scope>
    <source>
        <strain evidence="5">LEGE 07157</strain>
    </source>
</reference>
<sequence length="573" mass="61239">MVSFNPCKLSLGLATFATFSLATLGTAEAADFRSIDGSGNNIANPTWGATDTQLLRLLPSDYGDGISTPSGTTRPSARAVSNAVSAQSGSIPNSLHVSDWLWQWGQFIDHDIDLTEPHHSTEPFNIKVPTGDPFFDPFNTGTQTIGLERSSYDPTTGTGLGNPRQQINQISAYFDGSMVYGSDATRANFLRRNDGTGKLKTSASNLLPFNTAGLPNAGGTSSTLFIAGDVRANEQNGLTTVHTLFVREHNRLAGEIAADPDLSIKAMVAGLTEGEYIYQTARKIVGAQIQAITYNEFLPLLLGDGALSPYAGYDETVNAGISNEFSTGAFRVGHTMLSPQLLRINNDGSSPGNIALRDAFFDPGEIIDEGIDSLLLGLASQKAQEVDPFVIDDVRNFLFGPPGSGGFDLASLNIQRGRDHGVPSYNDARIGLGLGAVASFAEITSNVASQDALASVYSSVDEIDFWIGGLAEEHINGGLVGELFNRIIADQFLRLRDGDRFFYRNDPHLMALVPEIGSTQLSDIIRRNSSISNIQDNVFVVAKDVPEPSAMTAIFMLGALGIVGERFGKKQSG</sequence>
<dbReference type="Gene3D" id="1.10.640.10">
    <property type="entry name" value="Haem peroxidase domain superfamily, animal type"/>
    <property type="match status" value="1"/>
</dbReference>
<keyword evidence="6" id="KW-1185">Reference proteome</keyword>
<dbReference type="PANTHER" id="PTHR11475:SF4">
    <property type="entry name" value="CHORION PEROXIDASE"/>
    <property type="match status" value="1"/>
</dbReference>
<evidence type="ECO:0000256" key="3">
    <source>
        <dbReference type="ARBA" id="ARBA00023180"/>
    </source>
</evidence>
<feature type="signal peptide" evidence="4">
    <location>
        <begin position="1"/>
        <end position="29"/>
    </location>
</feature>